<organism evidence="1 2">
    <name type="scientific">Dimorphilus gyrociliatus</name>
    <dbReference type="NCBI Taxonomy" id="2664684"/>
    <lineage>
        <taxon>Eukaryota</taxon>
        <taxon>Metazoa</taxon>
        <taxon>Spiralia</taxon>
        <taxon>Lophotrochozoa</taxon>
        <taxon>Annelida</taxon>
        <taxon>Polychaeta</taxon>
        <taxon>Polychaeta incertae sedis</taxon>
        <taxon>Dinophilidae</taxon>
        <taxon>Dimorphilus</taxon>
    </lineage>
</organism>
<accession>A0A7I8WEX9</accession>
<keyword evidence="2" id="KW-1185">Reference proteome</keyword>
<evidence type="ECO:0000313" key="1">
    <source>
        <dbReference type="EMBL" id="CAD5126679.1"/>
    </source>
</evidence>
<gene>
    <name evidence="1" type="ORF">DGYR_LOCUS13913</name>
</gene>
<dbReference type="Proteomes" id="UP000549394">
    <property type="component" value="Unassembled WGS sequence"/>
</dbReference>
<dbReference type="AlphaFoldDB" id="A0A7I8WEX9"/>
<name>A0A7I8WEX9_9ANNE</name>
<evidence type="ECO:0000313" key="2">
    <source>
        <dbReference type="Proteomes" id="UP000549394"/>
    </source>
</evidence>
<reference evidence="1 2" key="1">
    <citation type="submission" date="2020-08" db="EMBL/GenBank/DDBJ databases">
        <authorList>
            <person name="Hejnol A."/>
        </authorList>
    </citation>
    <scope>NUCLEOTIDE SEQUENCE [LARGE SCALE GENOMIC DNA]</scope>
</reference>
<sequence length="547" mass="62433">MTELTKKKDWASACNSENSCSPEYIKIIFKQQYDIVQICIEQRLARAPLLTKKVRIDYSNGRNSTHQLNDKIYQKCFLLPREVGKGNEWIKVTTIKGYGSAKRGLGSVMAYAYSENSHCNIPNYNIDDCKKALDYDSSLSHDADWSAPCQKSDCYADVYELTFPSGVKPKIICLAGREVGGVTLVTEMKVEWSSSFQQTFQFPTSRLRRCFEYSSNFVETGLKLWSTKFHDTNGHHMGYAYIQVYIETIPQKDFDIETNDELIYHFPPSYTSSIIELNFGVQIVKNSDSKSHAFIINFLNKTGNSKLKITMDIGNDIDNTRKTTFIIEDRIVNEITTQNNSNHLLSLDSWTDFSVVFSKNYIQFGRLKLNVSEIIYKINHSFVDKVTTLGVNNKEGSKFSKFRVNNYKFGLFNLDINALYLADCKKPTLNNLNDFNILTCTAIDTIPYTVGITKHNNFGRIKQFAEVVLKHTVEAKQLINIYFLLTKTGSKNSKVCPLSNVTPLNGQESLWTYKYDCTQNEELVGKMVINILPSHSSPLVEICEVYL</sequence>
<protein>
    <submittedName>
        <fullName evidence="1">DgyrCDS14750</fullName>
    </submittedName>
</protein>
<dbReference type="EMBL" id="CAJFCJ010000071">
    <property type="protein sequence ID" value="CAD5126679.1"/>
    <property type="molecule type" value="Genomic_DNA"/>
</dbReference>
<proteinExistence type="predicted"/>
<comment type="caution">
    <text evidence="1">The sequence shown here is derived from an EMBL/GenBank/DDBJ whole genome shotgun (WGS) entry which is preliminary data.</text>
</comment>